<dbReference type="AlphaFoldDB" id="A0AAD3TJD7"/>
<dbReference type="Proteomes" id="UP001279734">
    <property type="component" value="Unassembled WGS sequence"/>
</dbReference>
<sequence length="182" mass="20597">MWEPSRKRKVGAIVIRAPPSKESPKSPIVKKTATVVVMIPSLSSSTELGNVLTSPFSGVGDSCSIGSVESAVEALGPNYTPPLAASFWPYRSRSTWCHWSPLWSPQWSGLLIRWRRLHLGNSRRCLLCLLLCRSLHYLRSMFLGSFRRHKEYQPPESLNLQLVLVLILRRRPPPESLLRLLV</sequence>
<evidence type="ECO:0000313" key="2">
    <source>
        <dbReference type="Proteomes" id="UP001279734"/>
    </source>
</evidence>
<accession>A0AAD3TJD7</accession>
<gene>
    <name evidence="1" type="ORF">Nepgr_032122</name>
</gene>
<reference evidence="1" key="1">
    <citation type="submission" date="2023-05" db="EMBL/GenBank/DDBJ databases">
        <title>Nepenthes gracilis genome sequencing.</title>
        <authorList>
            <person name="Fukushima K."/>
        </authorList>
    </citation>
    <scope>NUCLEOTIDE SEQUENCE</scope>
    <source>
        <strain evidence="1">SING2019-196</strain>
    </source>
</reference>
<evidence type="ECO:0000313" key="1">
    <source>
        <dbReference type="EMBL" id="GMH30279.1"/>
    </source>
</evidence>
<protein>
    <submittedName>
        <fullName evidence="1">Uncharacterized protein</fullName>
    </submittedName>
</protein>
<organism evidence="1 2">
    <name type="scientific">Nepenthes gracilis</name>
    <name type="common">Slender pitcher plant</name>
    <dbReference type="NCBI Taxonomy" id="150966"/>
    <lineage>
        <taxon>Eukaryota</taxon>
        <taxon>Viridiplantae</taxon>
        <taxon>Streptophyta</taxon>
        <taxon>Embryophyta</taxon>
        <taxon>Tracheophyta</taxon>
        <taxon>Spermatophyta</taxon>
        <taxon>Magnoliopsida</taxon>
        <taxon>eudicotyledons</taxon>
        <taxon>Gunneridae</taxon>
        <taxon>Pentapetalae</taxon>
        <taxon>Caryophyllales</taxon>
        <taxon>Nepenthaceae</taxon>
        <taxon>Nepenthes</taxon>
    </lineage>
</organism>
<comment type="caution">
    <text evidence="1">The sequence shown here is derived from an EMBL/GenBank/DDBJ whole genome shotgun (WGS) entry which is preliminary data.</text>
</comment>
<proteinExistence type="predicted"/>
<keyword evidence="2" id="KW-1185">Reference proteome</keyword>
<dbReference type="EMBL" id="BSYO01000038">
    <property type="protein sequence ID" value="GMH30279.1"/>
    <property type="molecule type" value="Genomic_DNA"/>
</dbReference>
<name>A0AAD3TJD7_NEPGR</name>